<accession>A0ABW5BYS9</accession>
<dbReference type="RefSeq" id="WP_247346571.1">
    <property type="nucleotide sequence ID" value="NZ_CP095550.1"/>
</dbReference>
<name>A0ABW5BYS9_9BACI</name>
<gene>
    <name evidence="3" type="ORF">ACFSKK_15130</name>
</gene>
<dbReference type="EMBL" id="JBHUIK010000003">
    <property type="protein sequence ID" value="MFD2215022.1"/>
    <property type="molecule type" value="Genomic_DNA"/>
</dbReference>
<dbReference type="Pfam" id="PF18058">
    <property type="entry name" value="SbsC_C"/>
    <property type="match status" value="2"/>
</dbReference>
<organism evidence="3 4">
    <name type="scientific">Metabacillus endolithicus</name>
    <dbReference type="NCBI Taxonomy" id="1535204"/>
    <lineage>
        <taxon>Bacteria</taxon>
        <taxon>Bacillati</taxon>
        <taxon>Bacillota</taxon>
        <taxon>Bacilli</taxon>
        <taxon>Bacillales</taxon>
        <taxon>Bacillaceae</taxon>
        <taxon>Metabacillus</taxon>
    </lineage>
</organism>
<dbReference type="Gene3D" id="1.20.58.780">
    <property type="match status" value="2"/>
</dbReference>
<proteinExistence type="predicted"/>
<sequence>MKRLLCSSFALFLLLLLVPSITSAHSGGTDANGGHHCWTNCGYYGYEYGEYHYHNGGYDDSYDSYDYVDYEKQLRQQYLADAVAEGNYLLSLLNNFNAAISSGDIKKIDGLYDEFSDQLSYVESSIGYVYGSDKRAQLNEKYIRPAKIAKERVIFEISQLRLLSDINYYINEGYWVDDEFAMLERLVKRADQIKKAGGYKAIPAKINQYLRLQDAMIQGNYFTSRTAYFREVIDSGYISDIHYEYDDFTKQIQKTQVKIGQVSGSENRSKLDRKYVTSAIIEKERVIYEVSQYRLLQKIEDVYYSGDSSTLSSLLNKLERLQKRAVEIKDAGGYSALPTSINDELQRMESWYRN</sequence>
<keyword evidence="4" id="KW-1185">Reference proteome</keyword>
<reference evidence="4" key="1">
    <citation type="journal article" date="2019" name="Int. J. Syst. Evol. Microbiol.">
        <title>The Global Catalogue of Microorganisms (GCM) 10K type strain sequencing project: providing services to taxonomists for standard genome sequencing and annotation.</title>
        <authorList>
            <consortium name="The Broad Institute Genomics Platform"/>
            <consortium name="The Broad Institute Genome Sequencing Center for Infectious Disease"/>
            <person name="Wu L."/>
            <person name="Ma J."/>
        </authorList>
    </citation>
    <scope>NUCLEOTIDE SEQUENCE [LARGE SCALE GENOMIC DNA]</scope>
    <source>
        <strain evidence="4">CGMCC 1.15474</strain>
    </source>
</reference>
<dbReference type="NCBIfam" id="NF033223">
    <property type="entry name" value="YHYH_alt"/>
    <property type="match status" value="1"/>
</dbReference>
<feature type="domain" description="SbsC C-terminal" evidence="2">
    <location>
        <begin position="74"/>
        <end position="147"/>
    </location>
</feature>
<dbReference type="InterPro" id="IPR047773">
    <property type="entry name" value="YHYH_dom_bact"/>
</dbReference>
<evidence type="ECO:0000313" key="3">
    <source>
        <dbReference type="EMBL" id="MFD2215022.1"/>
    </source>
</evidence>
<evidence type="ECO:0000259" key="2">
    <source>
        <dbReference type="Pfam" id="PF18058"/>
    </source>
</evidence>
<feature type="chain" id="PRO_5046361944" evidence="1">
    <location>
        <begin position="25"/>
        <end position="354"/>
    </location>
</feature>
<dbReference type="InterPro" id="IPR041378">
    <property type="entry name" value="S-layer_SbsC_C"/>
</dbReference>
<evidence type="ECO:0000313" key="4">
    <source>
        <dbReference type="Proteomes" id="UP001597318"/>
    </source>
</evidence>
<feature type="domain" description="SbsC C-terminal" evidence="2">
    <location>
        <begin position="205"/>
        <end position="279"/>
    </location>
</feature>
<protein>
    <submittedName>
        <fullName evidence="3">YHYH domain-containing protein</fullName>
    </submittedName>
</protein>
<feature type="signal peptide" evidence="1">
    <location>
        <begin position="1"/>
        <end position="24"/>
    </location>
</feature>
<evidence type="ECO:0000256" key="1">
    <source>
        <dbReference type="SAM" id="SignalP"/>
    </source>
</evidence>
<dbReference type="Proteomes" id="UP001597318">
    <property type="component" value="Unassembled WGS sequence"/>
</dbReference>
<comment type="caution">
    <text evidence="3">The sequence shown here is derived from an EMBL/GenBank/DDBJ whole genome shotgun (WGS) entry which is preliminary data.</text>
</comment>
<keyword evidence="1" id="KW-0732">Signal</keyword>